<dbReference type="EMBL" id="JBGMDY010000005">
    <property type="protein sequence ID" value="KAL2335537.1"/>
    <property type="molecule type" value="Genomic_DNA"/>
</dbReference>
<comment type="caution">
    <text evidence="2">The sequence shown here is derived from an EMBL/GenBank/DDBJ whole genome shotgun (WGS) entry which is preliminary data.</text>
</comment>
<dbReference type="Proteomes" id="UP001603857">
    <property type="component" value="Unassembled WGS sequence"/>
</dbReference>
<dbReference type="EMBL" id="JBGMDY010000005">
    <property type="protein sequence ID" value="KAL2335527.1"/>
    <property type="molecule type" value="Genomic_DNA"/>
</dbReference>
<evidence type="ECO:0000313" key="1">
    <source>
        <dbReference type="EMBL" id="KAL2335527.1"/>
    </source>
</evidence>
<organism evidence="2 3">
    <name type="scientific">Flemingia macrophylla</name>
    <dbReference type="NCBI Taxonomy" id="520843"/>
    <lineage>
        <taxon>Eukaryota</taxon>
        <taxon>Viridiplantae</taxon>
        <taxon>Streptophyta</taxon>
        <taxon>Embryophyta</taxon>
        <taxon>Tracheophyta</taxon>
        <taxon>Spermatophyta</taxon>
        <taxon>Magnoliopsida</taxon>
        <taxon>eudicotyledons</taxon>
        <taxon>Gunneridae</taxon>
        <taxon>Pentapetalae</taxon>
        <taxon>rosids</taxon>
        <taxon>fabids</taxon>
        <taxon>Fabales</taxon>
        <taxon>Fabaceae</taxon>
        <taxon>Papilionoideae</taxon>
        <taxon>50 kb inversion clade</taxon>
        <taxon>NPAAA clade</taxon>
        <taxon>indigoferoid/millettioid clade</taxon>
        <taxon>Phaseoleae</taxon>
        <taxon>Flemingia</taxon>
    </lineage>
</organism>
<reference evidence="2 3" key="1">
    <citation type="submission" date="2024-08" db="EMBL/GenBank/DDBJ databases">
        <title>Insights into the chromosomal genome structure of Flemingia macrophylla.</title>
        <authorList>
            <person name="Ding Y."/>
            <person name="Zhao Y."/>
            <person name="Bi W."/>
            <person name="Wu M."/>
            <person name="Zhao G."/>
            <person name="Gong Y."/>
            <person name="Li W."/>
            <person name="Zhang P."/>
        </authorList>
    </citation>
    <scope>NUCLEOTIDE SEQUENCE [LARGE SCALE GENOMIC DNA]</scope>
    <source>
        <strain evidence="2">DYQJB</strain>
        <tissue evidence="2">Leaf</tissue>
    </source>
</reference>
<gene>
    <name evidence="1" type="ORF">Fmac_016740</name>
    <name evidence="2" type="ORF">Fmac_016750</name>
</gene>
<protein>
    <submittedName>
        <fullName evidence="2">Uncharacterized protein</fullName>
    </submittedName>
</protein>
<name>A0ABD1MJ09_9FABA</name>
<evidence type="ECO:0000313" key="3">
    <source>
        <dbReference type="Proteomes" id="UP001603857"/>
    </source>
</evidence>
<keyword evidence="3" id="KW-1185">Reference proteome</keyword>
<proteinExistence type="predicted"/>
<dbReference type="AlphaFoldDB" id="A0ABD1MJ09"/>
<evidence type="ECO:0000313" key="2">
    <source>
        <dbReference type="EMBL" id="KAL2335537.1"/>
    </source>
</evidence>
<accession>A0ABD1MJ09</accession>
<sequence length="88" mass="9925">MFLISDLVSKDHNQHWEQLSNVKLGKPSKSKTISKTISIIKVTAQKSTGILSNMLVASPNQGKFKYRKQNQMILVCDIPNHCEVWGVN</sequence>